<accession>A0AAD4QC52</accession>
<dbReference type="InterPro" id="IPR001810">
    <property type="entry name" value="F-box_dom"/>
</dbReference>
<dbReference type="AlphaFoldDB" id="A0AAD4QC52"/>
<protein>
    <recommendedName>
        <fullName evidence="1">F-box domain-containing protein</fullName>
    </recommendedName>
</protein>
<dbReference type="PROSITE" id="PS50181">
    <property type="entry name" value="FBOX"/>
    <property type="match status" value="1"/>
</dbReference>
<evidence type="ECO:0000313" key="2">
    <source>
        <dbReference type="EMBL" id="KAH8994234.1"/>
    </source>
</evidence>
<evidence type="ECO:0000313" key="3">
    <source>
        <dbReference type="Proteomes" id="UP001201163"/>
    </source>
</evidence>
<name>A0AAD4QC52_9AGAM</name>
<dbReference type="InterPro" id="IPR036047">
    <property type="entry name" value="F-box-like_dom_sf"/>
</dbReference>
<dbReference type="CDD" id="cd09917">
    <property type="entry name" value="F-box_SF"/>
    <property type="match status" value="1"/>
</dbReference>
<organism evidence="2 3">
    <name type="scientific">Lactarius akahatsu</name>
    <dbReference type="NCBI Taxonomy" id="416441"/>
    <lineage>
        <taxon>Eukaryota</taxon>
        <taxon>Fungi</taxon>
        <taxon>Dikarya</taxon>
        <taxon>Basidiomycota</taxon>
        <taxon>Agaricomycotina</taxon>
        <taxon>Agaricomycetes</taxon>
        <taxon>Russulales</taxon>
        <taxon>Russulaceae</taxon>
        <taxon>Lactarius</taxon>
    </lineage>
</organism>
<comment type="caution">
    <text evidence="2">The sequence shown here is derived from an EMBL/GenBank/DDBJ whole genome shotgun (WGS) entry which is preliminary data.</text>
</comment>
<sequence length="615" mass="69433">MALTLLDIPPELIVSIILYLSPHDIMSCQRTCRTLCGVCKDTALRYLVELERHGVGDDLRPGISYPERLLLLQRREEAWANLDFCKSVQVTVPFESTGIYDFTGGAFLLGTRLHSANRRPTIGYSYLTPPSLSSTDDQNLKWQEISLGIQILDVGMAVHEHDLVAALTACVFLNGPIDRYHTLEIRLLSFSTGQPHPLAEQPIIFIASISLILGRHCNVLIEVVGEYLALLITSPWRDANEDMFFLLRWKKGEAHYLRSSEWGAYSYFSFLTEDTLVIPNLLQNTLEIVRIVVDGSDDDVPRLVPLCTLGLPPLVEHASIVRLACRAEPNPTGSDPPRIPPPSSRPFRDKAADAIVLFNLLIEDANPHPGHFRFPETRPFAFVVHRRALIALIPPAQRACAPFRSAPATAPTEVPWSAWGVPATRWFESDPASMRWITTTSGQRAVTMEERTPTPIIVRDFNPYAVRAALAREATQERSHECDGDAQRLPNGNRQVLEVAEAVILAGTVFREDVRSALPYIETVTRKIYRYEGVLIDEERILGLEVRSLFCLPWCQSTPSCGDDFETICFLFRRPAKTTRSRFRLLMFTSWGDSRWRDRQAFMVFGAFFKRDLSI</sequence>
<gene>
    <name evidence="2" type="ORF">EDB92DRAFT_1795733</name>
</gene>
<proteinExistence type="predicted"/>
<dbReference type="InterPro" id="IPR032675">
    <property type="entry name" value="LRR_dom_sf"/>
</dbReference>
<dbReference type="SMART" id="SM00256">
    <property type="entry name" value="FBOX"/>
    <property type="match status" value="1"/>
</dbReference>
<reference evidence="2" key="1">
    <citation type="submission" date="2022-01" db="EMBL/GenBank/DDBJ databases">
        <title>Comparative genomics reveals a dynamic genome evolution in the ectomycorrhizal milk-cap (Lactarius) mushrooms.</title>
        <authorList>
            <consortium name="DOE Joint Genome Institute"/>
            <person name="Lebreton A."/>
            <person name="Tang N."/>
            <person name="Kuo A."/>
            <person name="LaButti K."/>
            <person name="Drula E."/>
            <person name="Barry K."/>
            <person name="Clum A."/>
            <person name="Lipzen A."/>
            <person name="Mousain D."/>
            <person name="Ng V."/>
            <person name="Wang R."/>
            <person name="Wang X."/>
            <person name="Dai Y."/>
            <person name="Henrissat B."/>
            <person name="Grigoriev I.V."/>
            <person name="Guerin-Laguette A."/>
            <person name="Yu F."/>
            <person name="Martin F.M."/>
        </authorList>
    </citation>
    <scope>NUCLEOTIDE SEQUENCE</scope>
    <source>
        <strain evidence="2">QP</strain>
    </source>
</reference>
<keyword evidence="3" id="KW-1185">Reference proteome</keyword>
<dbReference type="Pfam" id="PF12937">
    <property type="entry name" value="F-box-like"/>
    <property type="match status" value="1"/>
</dbReference>
<dbReference type="Gene3D" id="3.80.10.10">
    <property type="entry name" value="Ribonuclease Inhibitor"/>
    <property type="match status" value="1"/>
</dbReference>
<evidence type="ECO:0000259" key="1">
    <source>
        <dbReference type="PROSITE" id="PS50181"/>
    </source>
</evidence>
<dbReference type="SUPFAM" id="SSF81383">
    <property type="entry name" value="F-box domain"/>
    <property type="match status" value="1"/>
</dbReference>
<dbReference type="EMBL" id="JAKELL010000015">
    <property type="protein sequence ID" value="KAH8994234.1"/>
    <property type="molecule type" value="Genomic_DNA"/>
</dbReference>
<dbReference type="Proteomes" id="UP001201163">
    <property type="component" value="Unassembled WGS sequence"/>
</dbReference>
<feature type="domain" description="F-box" evidence="1">
    <location>
        <begin position="2"/>
        <end position="50"/>
    </location>
</feature>